<feature type="active site" evidence="4">
    <location>
        <position position="38"/>
    </location>
</feature>
<feature type="active site" evidence="4">
    <location>
        <position position="20"/>
    </location>
</feature>
<organism evidence="7 8">
    <name type="scientific">Candidatus Entotheonella gemina</name>
    <dbReference type="NCBI Taxonomy" id="1429439"/>
    <lineage>
        <taxon>Bacteria</taxon>
        <taxon>Pseudomonadati</taxon>
        <taxon>Nitrospinota/Tectimicrobiota group</taxon>
        <taxon>Candidatus Tectimicrobiota</taxon>
        <taxon>Candidatus Entotheonellia</taxon>
        <taxon>Candidatus Entotheonellales</taxon>
        <taxon>Candidatus Entotheonellaceae</taxon>
        <taxon>Candidatus Entotheonella</taxon>
    </lineage>
</organism>
<dbReference type="PROSITE" id="PS00151">
    <property type="entry name" value="ACYLPHOSPHATASE_2"/>
    <property type="match status" value="1"/>
</dbReference>
<keyword evidence="8" id="KW-1185">Reference proteome</keyword>
<evidence type="ECO:0000256" key="5">
    <source>
        <dbReference type="RuleBase" id="RU004168"/>
    </source>
</evidence>
<proteinExistence type="inferred from homology"/>
<dbReference type="PRINTS" id="PR00112">
    <property type="entry name" value="ACYLPHPHTASE"/>
</dbReference>
<dbReference type="PANTHER" id="PTHR47268">
    <property type="entry name" value="ACYLPHOSPHATASE"/>
    <property type="match status" value="1"/>
</dbReference>
<dbReference type="PATRIC" id="fig|1429439.4.peg.625"/>
<dbReference type="EMBL" id="AZHX01000145">
    <property type="protein sequence ID" value="ETX08729.1"/>
    <property type="molecule type" value="Genomic_DNA"/>
</dbReference>
<name>W4MEG0_9BACT</name>
<evidence type="ECO:0000256" key="1">
    <source>
        <dbReference type="ARBA" id="ARBA00005614"/>
    </source>
</evidence>
<sequence length="92" mass="10321">MARARIHCFISGRVQGVAYRAYTQREATQLGLTGWVRNCPDGRVELVAEGEQGTLQQLVLWCHQGPPAAIVTDVETQWESDTGTYLAFDIRR</sequence>
<comment type="caution">
    <text evidence="7">The sequence shown here is derived from an EMBL/GenBank/DDBJ whole genome shotgun (WGS) entry which is preliminary data.</text>
</comment>
<dbReference type="PANTHER" id="PTHR47268:SF4">
    <property type="entry name" value="ACYLPHOSPHATASE"/>
    <property type="match status" value="1"/>
</dbReference>
<dbReference type="InterPro" id="IPR017968">
    <property type="entry name" value="Acylphosphatase_CS"/>
</dbReference>
<dbReference type="InterPro" id="IPR036046">
    <property type="entry name" value="Acylphosphatase-like_dom_sf"/>
</dbReference>
<dbReference type="GO" id="GO:0003998">
    <property type="term" value="F:acylphosphatase activity"/>
    <property type="evidence" value="ECO:0007669"/>
    <property type="project" value="UniProtKB-EC"/>
</dbReference>
<dbReference type="HOGENOM" id="CLU_141932_3_2_7"/>
<evidence type="ECO:0000313" key="8">
    <source>
        <dbReference type="Proteomes" id="UP000019140"/>
    </source>
</evidence>
<dbReference type="InterPro" id="IPR001792">
    <property type="entry name" value="Acylphosphatase-like_dom"/>
</dbReference>
<dbReference type="AlphaFoldDB" id="W4MEG0"/>
<dbReference type="NCBIfam" id="NF011007">
    <property type="entry name" value="PRK14433.1"/>
    <property type="match status" value="1"/>
</dbReference>
<comment type="catalytic activity">
    <reaction evidence="3 4">
        <text>an acyl phosphate + H2O = a carboxylate + phosphate + H(+)</text>
        <dbReference type="Rhea" id="RHEA:14965"/>
        <dbReference type="ChEBI" id="CHEBI:15377"/>
        <dbReference type="ChEBI" id="CHEBI:15378"/>
        <dbReference type="ChEBI" id="CHEBI:29067"/>
        <dbReference type="ChEBI" id="CHEBI:43474"/>
        <dbReference type="ChEBI" id="CHEBI:59918"/>
        <dbReference type="EC" id="3.6.1.7"/>
    </reaction>
</comment>
<evidence type="ECO:0000256" key="3">
    <source>
        <dbReference type="ARBA" id="ARBA00047645"/>
    </source>
</evidence>
<gene>
    <name evidence="7" type="ORF">ETSY2_03660</name>
</gene>
<reference evidence="7 8" key="1">
    <citation type="journal article" date="2014" name="Nature">
        <title>An environmental bacterial taxon with a large and distinct metabolic repertoire.</title>
        <authorList>
            <person name="Wilson M.C."/>
            <person name="Mori T."/>
            <person name="Ruckert C."/>
            <person name="Uria A.R."/>
            <person name="Helf M.J."/>
            <person name="Takada K."/>
            <person name="Gernert C."/>
            <person name="Steffens U.A."/>
            <person name="Heycke N."/>
            <person name="Schmitt S."/>
            <person name="Rinke C."/>
            <person name="Helfrich E.J."/>
            <person name="Brachmann A.O."/>
            <person name="Gurgui C."/>
            <person name="Wakimoto T."/>
            <person name="Kracht M."/>
            <person name="Crusemann M."/>
            <person name="Hentschel U."/>
            <person name="Abe I."/>
            <person name="Matsunaga S."/>
            <person name="Kalinowski J."/>
            <person name="Takeyama H."/>
            <person name="Piel J."/>
        </authorList>
    </citation>
    <scope>NUCLEOTIDE SEQUENCE [LARGE SCALE GENOMIC DNA]</scope>
    <source>
        <strain evidence="8">TSY2</strain>
    </source>
</reference>
<evidence type="ECO:0000259" key="6">
    <source>
        <dbReference type="PROSITE" id="PS51160"/>
    </source>
</evidence>
<protein>
    <recommendedName>
        <fullName evidence="2 4">acylphosphatase</fullName>
        <ecNumber evidence="2 4">3.6.1.7</ecNumber>
    </recommendedName>
</protein>
<dbReference type="SUPFAM" id="SSF54975">
    <property type="entry name" value="Acylphosphatase/BLUF domain-like"/>
    <property type="match status" value="1"/>
</dbReference>
<dbReference type="EC" id="3.6.1.7" evidence="2 4"/>
<evidence type="ECO:0000256" key="2">
    <source>
        <dbReference type="ARBA" id="ARBA00012150"/>
    </source>
</evidence>
<comment type="similarity">
    <text evidence="1 5">Belongs to the acylphosphatase family.</text>
</comment>
<dbReference type="Gene3D" id="3.30.70.100">
    <property type="match status" value="1"/>
</dbReference>
<dbReference type="Proteomes" id="UP000019140">
    <property type="component" value="Unassembled WGS sequence"/>
</dbReference>
<evidence type="ECO:0000256" key="4">
    <source>
        <dbReference type="PROSITE-ProRule" id="PRU00520"/>
    </source>
</evidence>
<dbReference type="PROSITE" id="PS51160">
    <property type="entry name" value="ACYLPHOSPHATASE_3"/>
    <property type="match status" value="1"/>
</dbReference>
<accession>W4MEG0</accession>
<dbReference type="Pfam" id="PF00708">
    <property type="entry name" value="Acylphosphatase"/>
    <property type="match status" value="1"/>
</dbReference>
<dbReference type="InterPro" id="IPR020456">
    <property type="entry name" value="Acylphosphatase"/>
</dbReference>
<feature type="domain" description="Acylphosphatase-like" evidence="6">
    <location>
        <begin position="5"/>
        <end position="92"/>
    </location>
</feature>
<evidence type="ECO:0000313" key="7">
    <source>
        <dbReference type="EMBL" id="ETX08729.1"/>
    </source>
</evidence>
<keyword evidence="4 7" id="KW-0378">Hydrolase</keyword>